<evidence type="ECO:0000259" key="5">
    <source>
        <dbReference type="Pfam" id="PF01625"/>
    </source>
</evidence>
<evidence type="ECO:0000313" key="6">
    <source>
        <dbReference type="EMBL" id="PND36907.1"/>
    </source>
</evidence>
<dbReference type="Gene3D" id="3.30.1060.10">
    <property type="entry name" value="Peptide methionine sulphoxide reductase MsrA"/>
    <property type="match status" value="1"/>
</dbReference>
<comment type="catalytic activity">
    <reaction evidence="2 4">
        <text>L-methionyl-[protein] + [thioredoxin]-disulfide + H2O = L-methionyl-(S)-S-oxide-[protein] + [thioredoxin]-dithiol</text>
        <dbReference type="Rhea" id="RHEA:14217"/>
        <dbReference type="Rhea" id="RHEA-COMP:10698"/>
        <dbReference type="Rhea" id="RHEA-COMP:10700"/>
        <dbReference type="Rhea" id="RHEA-COMP:12313"/>
        <dbReference type="Rhea" id="RHEA-COMP:12315"/>
        <dbReference type="ChEBI" id="CHEBI:15377"/>
        <dbReference type="ChEBI" id="CHEBI:16044"/>
        <dbReference type="ChEBI" id="CHEBI:29950"/>
        <dbReference type="ChEBI" id="CHEBI:44120"/>
        <dbReference type="ChEBI" id="CHEBI:50058"/>
        <dbReference type="EC" id="1.8.4.11"/>
    </reaction>
</comment>
<dbReference type="SUPFAM" id="SSF55068">
    <property type="entry name" value="Peptide methionine sulfoxide reductase"/>
    <property type="match status" value="1"/>
</dbReference>
<evidence type="ECO:0000256" key="2">
    <source>
        <dbReference type="ARBA" id="ARBA00047806"/>
    </source>
</evidence>
<dbReference type="PANTHER" id="PTHR43774">
    <property type="entry name" value="PEPTIDE METHIONINE SULFOXIDE REDUCTASE"/>
    <property type="match status" value="1"/>
</dbReference>
<dbReference type="PANTHER" id="PTHR43774:SF1">
    <property type="entry name" value="PEPTIDE METHIONINE SULFOXIDE REDUCTASE MSRA 2"/>
    <property type="match status" value="1"/>
</dbReference>
<keyword evidence="1 4" id="KW-0560">Oxidoreductase</keyword>
<evidence type="ECO:0000256" key="4">
    <source>
        <dbReference type="HAMAP-Rule" id="MF_01401"/>
    </source>
</evidence>
<name>A0A2N8KTX1_9BURK</name>
<proteinExistence type="inferred from homology"/>
<reference evidence="6 7" key="1">
    <citation type="submission" date="2018-01" db="EMBL/GenBank/DDBJ databases">
        <title>Draft genome sequence of Paucibacter aquatile CR182 isolated from freshwater of the Nakdong River.</title>
        <authorList>
            <person name="Choi A."/>
            <person name="Chung E.J."/>
        </authorList>
    </citation>
    <scope>NUCLEOTIDE SEQUENCE [LARGE SCALE GENOMIC DNA]</scope>
    <source>
        <strain evidence="6 7">CR182</strain>
    </source>
</reference>
<accession>A0A2N8KTX1</accession>
<feature type="domain" description="Peptide methionine sulphoxide reductase MsrA" evidence="5">
    <location>
        <begin position="12"/>
        <end position="161"/>
    </location>
</feature>
<comment type="caution">
    <text evidence="6">The sequence shown here is derived from an EMBL/GenBank/DDBJ whole genome shotgun (WGS) entry which is preliminary data.</text>
</comment>
<dbReference type="Proteomes" id="UP000235916">
    <property type="component" value="Unassembled WGS sequence"/>
</dbReference>
<dbReference type="EMBL" id="POSP01000003">
    <property type="protein sequence ID" value="PND36907.1"/>
    <property type="molecule type" value="Genomic_DNA"/>
</dbReference>
<evidence type="ECO:0000256" key="3">
    <source>
        <dbReference type="ARBA" id="ARBA00048782"/>
    </source>
</evidence>
<dbReference type="NCBIfam" id="TIGR00401">
    <property type="entry name" value="msrA"/>
    <property type="match status" value="1"/>
</dbReference>
<dbReference type="InterPro" id="IPR036509">
    <property type="entry name" value="Met_Sox_Rdtase_MsrA_sf"/>
</dbReference>
<sequence>MNSSIPSSLQRITLGGGCFWCTEAVFEQVRGVHAVQSGYCNGPVENPSYEQVCSGQTGHAEVVRVDFDPSVVSLRELLEVFFVIHDPTSLNRQGADVGTQYRSGIYTHSTEQAAQARQVWDEAQAAHQGRVVTELLPEQNYWPAEAYHQHYYARNPGQGYCAFVVAGKVEKFRKTFARLLRPAD</sequence>
<dbReference type="InterPro" id="IPR002569">
    <property type="entry name" value="Met_Sox_Rdtase_MsrA_dom"/>
</dbReference>
<dbReference type="GO" id="GO:0033744">
    <property type="term" value="F:L-methionine:thioredoxin-disulfide S-oxidoreductase activity"/>
    <property type="evidence" value="ECO:0007669"/>
    <property type="project" value="RHEA"/>
</dbReference>
<comment type="catalytic activity">
    <reaction evidence="3 4">
        <text>[thioredoxin]-disulfide + L-methionine + H2O = L-methionine (S)-S-oxide + [thioredoxin]-dithiol</text>
        <dbReference type="Rhea" id="RHEA:19993"/>
        <dbReference type="Rhea" id="RHEA-COMP:10698"/>
        <dbReference type="Rhea" id="RHEA-COMP:10700"/>
        <dbReference type="ChEBI" id="CHEBI:15377"/>
        <dbReference type="ChEBI" id="CHEBI:29950"/>
        <dbReference type="ChEBI" id="CHEBI:50058"/>
        <dbReference type="ChEBI" id="CHEBI:57844"/>
        <dbReference type="ChEBI" id="CHEBI:58772"/>
        <dbReference type="EC" id="1.8.4.11"/>
    </reaction>
</comment>
<dbReference type="OrthoDB" id="4174719at2"/>
<protein>
    <recommendedName>
        <fullName evidence="4">Peptide methionine sulfoxide reductase MsrA</fullName>
        <shortName evidence="4">Protein-methionine-S-oxide reductase</shortName>
        <ecNumber evidence="4">1.8.4.11</ecNumber>
    </recommendedName>
    <alternativeName>
        <fullName evidence="4">Peptide-methionine (S)-S-oxide reductase</fullName>
        <shortName evidence="4">Peptide Met(O) reductase</shortName>
    </alternativeName>
</protein>
<organism evidence="6 7">
    <name type="scientific">Kinneretia aquatilis</name>
    <dbReference type="NCBI Taxonomy" id="2070761"/>
    <lineage>
        <taxon>Bacteria</taxon>
        <taxon>Pseudomonadati</taxon>
        <taxon>Pseudomonadota</taxon>
        <taxon>Betaproteobacteria</taxon>
        <taxon>Burkholderiales</taxon>
        <taxon>Sphaerotilaceae</taxon>
        <taxon>Roseateles</taxon>
    </lineage>
</organism>
<dbReference type="AlphaFoldDB" id="A0A2N8KTX1"/>
<keyword evidence="7" id="KW-1185">Reference proteome</keyword>
<comment type="function">
    <text evidence="4">Has an important function as a repair enzyme for proteins that have been inactivated by oxidation. Catalyzes the reversible oxidation-reduction of methionine sulfoxide in proteins to methionine.</text>
</comment>
<dbReference type="RefSeq" id="WP_102766830.1">
    <property type="nucleotide sequence ID" value="NZ_POSP01000003.1"/>
</dbReference>
<evidence type="ECO:0000313" key="7">
    <source>
        <dbReference type="Proteomes" id="UP000235916"/>
    </source>
</evidence>
<gene>
    <name evidence="4 6" type="primary">msrA</name>
    <name evidence="6" type="ORF">C1O66_04710</name>
</gene>
<dbReference type="HAMAP" id="MF_01401">
    <property type="entry name" value="MsrA"/>
    <property type="match status" value="1"/>
</dbReference>
<dbReference type="EC" id="1.8.4.11" evidence="4"/>
<dbReference type="Pfam" id="PF01625">
    <property type="entry name" value="PMSR"/>
    <property type="match status" value="1"/>
</dbReference>
<feature type="active site" evidence="4">
    <location>
        <position position="18"/>
    </location>
</feature>
<evidence type="ECO:0000256" key="1">
    <source>
        <dbReference type="ARBA" id="ARBA00023002"/>
    </source>
</evidence>
<comment type="similarity">
    <text evidence="4">Belongs to the MsrA Met sulfoxide reductase family.</text>
</comment>
<dbReference type="GO" id="GO:0008113">
    <property type="term" value="F:peptide-methionine (S)-S-oxide reductase activity"/>
    <property type="evidence" value="ECO:0007669"/>
    <property type="project" value="UniProtKB-UniRule"/>
</dbReference>